<organism evidence="2 3">
    <name type="scientific">Laetiporus sulphureus 93-53</name>
    <dbReference type="NCBI Taxonomy" id="1314785"/>
    <lineage>
        <taxon>Eukaryota</taxon>
        <taxon>Fungi</taxon>
        <taxon>Dikarya</taxon>
        <taxon>Basidiomycota</taxon>
        <taxon>Agaricomycotina</taxon>
        <taxon>Agaricomycetes</taxon>
        <taxon>Polyporales</taxon>
        <taxon>Laetiporus</taxon>
    </lineage>
</organism>
<feature type="compositionally biased region" description="Polar residues" evidence="1">
    <location>
        <begin position="8"/>
        <end position="20"/>
    </location>
</feature>
<dbReference type="OrthoDB" id="2802795at2759"/>
<proteinExistence type="predicted"/>
<reference evidence="2 3" key="1">
    <citation type="journal article" date="2016" name="Mol. Biol. Evol.">
        <title>Comparative Genomics of Early-Diverging Mushroom-Forming Fungi Provides Insights into the Origins of Lignocellulose Decay Capabilities.</title>
        <authorList>
            <person name="Nagy L.G."/>
            <person name="Riley R."/>
            <person name="Tritt A."/>
            <person name="Adam C."/>
            <person name="Daum C."/>
            <person name="Floudas D."/>
            <person name="Sun H."/>
            <person name="Yadav J.S."/>
            <person name="Pangilinan J."/>
            <person name="Larsson K.H."/>
            <person name="Matsuura K."/>
            <person name="Barry K."/>
            <person name="Labutti K."/>
            <person name="Kuo R."/>
            <person name="Ohm R.A."/>
            <person name="Bhattacharya S.S."/>
            <person name="Shirouzu T."/>
            <person name="Yoshinaga Y."/>
            <person name="Martin F.M."/>
            <person name="Grigoriev I.V."/>
            <person name="Hibbett D.S."/>
        </authorList>
    </citation>
    <scope>NUCLEOTIDE SEQUENCE [LARGE SCALE GENOMIC DNA]</scope>
    <source>
        <strain evidence="2 3">93-53</strain>
    </source>
</reference>
<keyword evidence="3" id="KW-1185">Reference proteome</keyword>
<dbReference type="RefSeq" id="XP_040765268.1">
    <property type="nucleotide sequence ID" value="XM_040908729.1"/>
</dbReference>
<feature type="region of interest" description="Disordered" evidence="1">
    <location>
        <begin position="1"/>
        <end position="49"/>
    </location>
</feature>
<accession>A0A165EQ23</accession>
<gene>
    <name evidence="2" type="ORF">LAESUDRAFT_724985</name>
</gene>
<dbReference type="STRING" id="1314785.A0A165EQ23"/>
<dbReference type="GeneID" id="63825758"/>
<dbReference type="EMBL" id="KV427619">
    <property type="protein sequence ID" value="KZT07528.1"/>
    <property type="molecule type" value="Genomic_DNA"/>
</dbReference>
<dbReference type="Proteomes" id="UP000076871">
    <property type="component" value="Unassembled WGS sequence"/>
</dbReference>
<dbReference type="InParanoid" id="A0A165EQ23"/>
<evidence type="ECO:0000313" key="2">
    <source>
        <dbReference type="EMBL" id="KZT07528.1"/>
    </source>
</evidence>
<protein>
    <submittedName>
        <fullName evidence="2">Uncharacterized protein</fullName>
    </submittedName>
</protein>
<evidence type="ECO:0000313" key="3">
    <source>
        <dbReference type="Proteomes" id="UP000076871"/>
    </source>
</evidence>
<sequence>MVAKSCLKQPSRTPSPTFGSFQFEPNLDASNPVAEERRKSVTFSSDGEEDVKEEVFYADEWDRSPHKVTQKLNYRDVLELMELRLALPKVVSGGRRRSDSIESTS</sequence>
<name>A0A165EQ23_9APHY</name>
<evidence type="ECO:0000256" key="1">
    <source>
        <dbReference type="SAM" id="MobiDB-lite"/>
    </source>
</evidence>
<dbReference type="AlphaFoldDB" id="A0A165EQ23"/>